<dbReference type="GO" id="GO:0016787">
    <property type="term" value="F:hydrolase activity"/>
    <property type="evidence" value="ECO:0007669"/>
    <property type="project" value="UniProtKB-KW"/>
</dbReference>
<comment type="caution">
    <text evidence="3">The sequence shown here is derived from an EMBL/GenBank/DDBJ whole genome shotgun (WGS) entry which is preliminary data.</text>
</comment>
<dbReference type="Gene3D" id="2.40.260.10">
    <property type="entry name" value="Sortase"/>
    <property type="match status" value="1"/>
</dbReference>
<reference evidence="3" key="1">
    <citation type="submission" date="2022-08" db="EMBL/GenBank/DDBJ databases">
        <authorList>
            <person name="Tistechok S."/>
            <person name="Samborskyy M."/>
            <person name="Roman I."/>
        </authorList>
    </citation>
    <scope>NUCLEOTIDE SEQUENCE</scope>
    <source>
        <strain evidence="3">DSM 103496</strain>
    </source>
</reference>
<dbReference type="EMBL" id="JANYMP010000002">
    <property type="protein sequence ID" value="MCS7476092.1"/>
    <property type="molecule type" value="Genomic_DNA"/>
</dbReference>
<keyword evidence="2" id="KW-0732">Signal</keyword>
<evidence type="ECO:0000313" key="4">
    <source>
        <dbReference type="Proteomes" id="UP001141259"/>
    </source>
</evidence>
<protein>
    <submittedName>
        <fullName evidence="3">Class F sortase</fullName>
    </submittedName>
</protein>
<dbReference type="InterPro" id="IPR005754">
    <property type="entry name" value="Sortase"/>
</dbReference>
<feature type="chain" id="PRO_5040893002" evidence="2">
    <location>
        <begin position="20"/>
        <end position="178"/>
    </location>
</feature>
<gene>
    <name evidence="3" type="ORF">NZH93_04430</name>
</gene>
<dbReference type="NCBIfam" id="NF033748">
    <property type="entry name" value="class_F_sortase"/>
    <property type="match status" value="1"/>
</dbReference>
<dbReference type="Proteomes" id="UP001141259">
    <property type="component" value="Unassembled WGS sequence"/>
</dbReference>
<dbReference type="RefSeq" id="WP_259621607.1">
    <property type="nucleotide sequence ID" value="NZ_JANYMP010000002.1"/>
</dbReference>
<evidence type="ECO:0000256" key="2">
    <source>
        <dbReference type="SAM" id="SignalP"/>
    </source>
</evidence>
<accession>A0A9X2VHB7</accession>
<dbReference type="InterPro" id="IPR042001">
    <property type="entry name" value="Sortase_F"/>
</dbReference>
<feature type="signal peptide" evidence="2">
    <location>
        <begin position="1"/>
        <end position="19"/>
    </location>
</feature>
<dbReference type="Pfam" id="PF04203">
    <property type="entry name" value="Sortase"/>
    <property type="match status" value="1"/>
</dbReference>
<dbReference type="CDD" id="cd05829">
    <property type="entry name" value="Sortase_F"/>
    <property type="match status" value="1"/>
</dbReference>
<dbReference type="SUPFAM" id="SSF63817">
    <property type="entry name" value="Sortase"/>
    <property type="match status" value="1"/>
</dbReference>
<keyword evidence="1" id="KW-0378">Hydrolase</keyword>
<organism evidence="3 4">
    <name type="scientific">Umezawaea endophytica</name>
    <dbReference type="NCBI Taxonomy" id="1654476"/>
    <lineage>
        <taxon>Bacteria</taxon>
        <taxon>Bacillati</taxon>
        <taxon>Actinomycetota</taxon>
        <taxon>Actinomycetes</taxon>
        <taxon>Pseudonocardiales</taxon>
        <taxon>Pseudonocardiaceae</taxon>
        <taxon>Umezawaea</taxon>
    </lineage>
</organism>
<sequence>MSKGKAVLAIGVLVLAAYAVKSGDDEAVAAPRPVSVRIPSIAVDNVVTQTSVDSATGVLVPPDRADVLGWFADGVAPGDAGPAVIAGHVDSKTGPGVFFRLADLKPGDEVFVDRADGSAVKFLVDRTYSVDKAAFPTDLVYGPTPASELRLVTCGGTFDQTASSYRDNVIVEAVLARA</sequence>
<proteinExistence type="predicted"/>
<evidence type="ECO:0000313" key="3">
    <source>
        <dbReference type="EMBL" id="MCS7476092.1"/>
    </source>
</evidence>
<evidence type="ECO:0000256" key="1">
    <source>
        <dbReference type="ARBA" id="ARBA00022801"/>
    </source>
</evidence>
<name>A0A9X2VHB7_9PSEU</name>
<keyword evidence="4" id="KW-1185">Reference proteome</keyword>
<dbReference type="InterPro" id="IPR023365">
    <property type="entry name" value="Sortase_dom-sf"/>
</dbReference>
<dbReference type="AlphaFoldDB" id="A0A9X2VHB7"/>